<protein>
    <submittedName>
        <fullName evidence="1">Beta-barrel assembly complex subunit BamF</fullName>
    </submittedName>
</protein>
<dbReference type="EMBL" id="QUMX01000003">
    <property type="protein sequence ID" value="REG55316.1"/>
    <property type="molecule type" value="Genomic_DNA"/>
</dbReference>
<dbReference type="OrthoDB" id="7876689at2"/>
<dbReference type="eggNOG" id="ENOG50319MP">
    <property type="taxonomic scope" value="Bacteria"/>
</dbReference>
<reference evidence="3 4" key="1">
    <citation type="submission" date="2018-08" db="EMBL/GenBank/DDBJ databases">
        <title>Genomic Encyclopedia of Archaeal and Bacterial Type Strains, Phase II (KMG-II): from individual species to whole genera.</title>
        <authorList>
            <person name="Goeker M."/>
        </authorList>
    </citation>
    <scope>NUCLEOTIDE SEQUENCE [LARGE SCALE GENOMIC DNA]</scope>
    <source>
        <strain evidence="1 4">DSM 17099</strain>
        <strain evidence="2 3">DSM 582</strain>
    </source>
</reference>
<accession>A0A3D9XDT3</accession>
<dbReference type="AlphaFoldDB" id="A0A099FLR7"/>
<keyword evidence="3" id="KW-1185">Reference proteome</keyword>
<comment type="caution">
    <text evidence="1">The sequence shown here is derived from an EMBL/GenBank/DDBJ whole genome shotgun (WGS) entry which is preliminary data.</text>
</comment>
<dbReference type="Proteomes" id="UP000256941">
    <property type="component" value="Unassembled WGS sequence"/>
</dbReference>
<evidence type="ECO:0000313" key="4">
    <source>
        <dbReference type="Proteomes" id="UP000256941"/>
    </source>
</evidence>
<organism evidence="1 4">
    <name type="scientific">Paracoccus versutus</name>
    <name type="common">Thiobacillus versutus</name>
    <dbReference type="NCBI Taxonomy" id="34007"/>
    <lineage>
        <taxon>Bacteria</taxon>
        <taxon>Pseudomonadati</taxon>
        <taxon>Pseudomonadota</taxon>
        <taxon>Alphaproteobacteria</taxon>
        <taxon>Rhodobacterales</taxon>
        <taxon>Paracoccaceae</taxon>
        <taxon>Paracoccus</taxon>
    </lineage>
</organism>
<sequence length="190" mass="20306">MRAIALTMTTLLLAACSSDPRLMNTNAGRTSPDEFSILPTKPLQMPADLNVLPPPTPGGGNITDPTPHADAVAALGGNPGQLAAQGVGVADAALIAHASRLGRDPAIRQTTAQEDLAWRSRHSRRALEVLARTNVYYRAYESMTLDSWSELERWRPTGVQLPAAPPRGMSNGDVAARPSVVDRVPILRED</sequence>
<proteinExistence type="predicted"/>
<name>A0A099FLR7_PARVE</name>
<evidence type="ECO:0000313" key="3">
    <source>
        <dbReference type="Proteomes" id="UP000256794"/>
    </source>
</evidence>
<accession>A0A099FLR7</accession>
<dbReference type="RefSeq" id="WP_036751466.1">
    <property type="nucleotide sequence ID" value="NZ_CP035284.1"/>
</dbReference>
<dbReference type="Pfam" id="PF11233">
    <property type="entry name" value="DUF3035"/>
    <property type="match status" value="1"/>
</dbReference>
<evidence type="ECO:0000313" key="1">
    <source>
        <dbReference type="EMBL" id="REF67678.1"/>
    </source>
</evidence>
<gene>
    <name evidence="2" type="ORF">ATH84_100317</name>
    <name evidence="1" type="ORF">BDD41_4708</name>
</gene>
<dbReference type="InterPro" id="IPR021395">
    <property type="entry name" value="DUF3035"/>
</dbReference>
<dbReference type="Proteomes" id="UP000256794">
    <property type="component" value="Unassembled WGS sequence"/>
</dbReference>
<dbReference type="PROSITE" id="PS51257">
    <property type="entry name" value="PROKAR_LIPOPROTEIN"/>
    <property type="match status" value="1"/>
</dbReference>
<evidence type="ECO:0000313" key="2">
    <source>
        <dbReference type="EMBL" id="REG55316.1"/>
    </source>
</evidence>
<dbReference type="EMBL" id="QTUJ01000004">
    <property type="protein sequence ID" value="REF67678.1"/>
    <property type="molecule type" value="Genomic_DNA"/>
</dbReference>